<dbReference type="RefSeq" id="WP_095491599.1">
    <property type="nucleotide sequence ID" value="NZ_NPKJ01000019.1"/>
</dbReference>
<dbReference type="GO" id="GO:0005886">
    <property type="term" value="C:plasma membrane"/>
    <property type="evidence" value="ECO:0007669"/>
    <property type="project" value="UniProtKB-SubCell"/>
</dbReference>
<keyword evidence="9" id="KW-1185">Reference proteome</keyword>
<feature type="transmembrane region" description="Helical" evidence="7">
    <location>
        <begin position="137"/>
        <end position="157"/>
    </location>
</feature>
<dbReference type="PANTHER" id="PTHR30589:SF0">
    <property type="entry name" value="PHOSPHATIDYLGLYCEROL--PROLIPOPROTEIN DIACYLGLYCERYL TRANSFERASE"/>
    <property type="match status" value="1"/>
</dbReference>
<keyword evidence="5 7" id="KW-1133">Transmembrane helix</keyword>
<protein>
    <recommendedName>
        <fullName evidence="7">Phosphatidylglycerol--prolipoprotein diacylglyceryl transferase</fullName>
        <ecNumber evidence="7">2.5.1.145</ecNumber>
    </recommendedName>
</protein>
<keyword evidence="3 7" id="KW-0808">Transferase</keyword>
<evidence type="ECO:0000256" key="2">
    <source>
        <dbReference type="ARBA" id="ARBA00022475"/>
    </source>
</evidence>
<dbReference type="AlphaFoldDB" id="A0A271LTP6"/>
<gene>
    <name evidence="7" type="primary">lgt</name>
    <name evidence="8" type="ORF">CIT26_05475</name>
</gene>
<dbReference type="OrthoDB" id="871140at2"/>
<feature type="transmembrane region" description="Helical" evidence="7">
    <location>
        <begin position="219"/>
        <end position="235"/>
    </location>
</feature>
<keyword evidence="6 7" id="KW-0472">Membrane</keyword>
<comment type="catalytic activity">
    <reaction evidence="7">
        <text>L-cysteinyl-[prolipoprotein] + a 1,2-diacyl-sn-glycero-3-phospho-(1'-sn-glycerol) = an S-1,2-diacyl-sn-glyceryl-L-cysteinyl-[prolipoprotein] + sn-glycerol 1-phosphate + H(+)</text>
        <dbReference type="Rhea" id="RHEA:56712"/>
        <dbReference type="Rhea" id="RHEA-COMP:14679"/>
        <dbReference type="Rhea" id="RHEA-COMP:14680"/>
        <dbReference type="ChEBI" id="CHEBI:15378"/>
        <dbReference type="ChEBI" id="CHEBI:29950"/>
        <dbReference type="ChEBI" id="CHEBI:57685"/>
        <dbReference type="ChEBI" id="CHEBI:64716"/>
        <dbReference type="ChEBI" id="CHEBI:140658"/>
        <dbReference type="EC" id="2.5.1.145"/>
    </reaction>
</comment>
<dbReference type="EC" id="2.5.1.145" evidence="7"/>
<feature type="transmembrane region" description="Helical" evidence="7">
    <location>
        <begin position="247"/>
        <end position="272"/>
    </location>
</feature>
<feature type="transmembrane region" description="Helical" evidence="7">
    <location>
        <begin position="190"/>
        <end position="207"/>
    </location>
</feature>
<comment type="caution">
    <text evidence="8">The sequence shown here is derived from an EMBL/GenBank/DDBJ whole genome shotgun (WGS) entry which is preliminary data.</text>
</comment>
<evidence type="ECO:0000256" key="1">
    <source>
        <dbReference type="ARBA" id="ARBA00007150"/>
    </source>
</evidence>
<dbReference type="Proteomes" id="UP000216442">
    <property type="component" value="Unassembled WGS sequence"/>
</dbReference>
<dbReference type="EMBL" id="NPKJ01000019">
    <property type="protein sequence ID" value="PAQ11434.1"/>
    <property type="molecule type" value="Genomic_DNA"/>
</dbReference>
<comment type="subcellular location">
    <subcellularLocation>
        <location evidence="7">Cell membrane</location>
        <topology evidence="7">Multi-pass membrane protein</topology>
    </subcellularLocation>
</comment>
<evidence type="ECO:0000256" key="3">
    <source>
        <dbReference type="ARBA" id="ARBA00022679"/>
    </source>
</evidence>
<organism evidence="8 9">
    <name type="scientific">Mesorhizobium temperatum</name>
    <dbReference type="NCBI Taxonomy" id="241416"/>
    <lineage>
        <taxon>Bacteria</taxon>
        <taxon>Pseudomonadati</taxon>
        <taxon>Pseudomonadota</taxon>
        <taxon>Alphaproteobacteria</taxon>
        <taxon>Hyphomicrobiales</taxon>
        <taxon>Phyllobacteriaceae</taxon>
        <taxon>Mesorhizobium</taxon>
    </lineage>
</organism>
<evidence type="ECO:0000256" key="7">
    <source>
        <dbReference type="HAMAP-Rule" id="MF_01147"/>
    </source>
</evidence>
<sequence length="291" mass="32173">MSEYFMLPLAALPFPNIDPVIVQIGPLAVHWYGVGYIVGILFAWWYAKRLVTNARLWPDGTVPMKPEDLDDFIVWAAIGVVLGGRVGYVLFYDLPRYIAQPFDILAVWQGGMSFHGGLLGVILAMTLFSWSRGIRTWSLFDVVAAGVPVGLGLVRMANFINSELWGRPTDVPWAVEFPNGGPFARHPSQLYEALLEGLVLFLVLRFLTHSRLKLKTPRFVGGAFIAGYGLSRILVEFFREPDQQLGYLLGTGWLTMGMVLSLPMLLAGLWAMATATASAQKSESILGKHDA</sequence>
<accession>A0A271LTP6</accession>
<evidence type="ECO:0000313" key="9">
    <source>
        <dbReference type="Proteomes" id="UP000216442"/>
    </source>
</evidence>
<dbReference type="HAMAP" id="MF_01147">
    <property type="entry name" value="Lgt"/>
    <property type="match status" value="1"/>
</dbReference>
<keyword evidence="4 7" id="KW-0812">Transmembrane</keyword>
<dbReference type="NCBIfam" id="TIGR00544">
    <property type="entry name" value="lgt"/>
    <property type="match status" value="1"/>
</dbReference>
<dbReference type="GO" id="GO:0042158">
    <property type="term" value="P:lipoprotein biosynthetic process"/>
    <property type="evidence" value="ECO:0007669"/>
    <property type="project" value="UniProtKB-UniRule"/>
</dbReference>
<evidence type="ECO:0000313" key="8">
    <source>
        <dbReference type="EMBL" id="PAQ11434.1"/>
    </source>
</evidence>
<evidence type="ECO:0000256" key="5">
    <source>
        <dbReference type="ARBA" id="ARBA00022989"/>
    </source>
</evidence>
<dbReference type="InterPro" id="IPR001640">
    <property type="entry name" value="Lgt"/>
</dbReference>
<feature type="transmembrane region" description="Helical" evidence="7">
    <location>
        <begin position="20"/>
        <end position="47"/>
    </location>
</feature>
<name>A0A271LTP6_9HYPH</name>
<dbReference type="GO" id="GO:0008961">
    <property type="term" value="F:phosphatidylglycerol-prolipoprotein diacylglyceryl transferase activity"/>
    <property type="evidence" value="ECO:0007669"/>
    <property type="project" value="UniProtKB-UniRule"/>
</dbReference>
<reference evidence="8 9" key="1">
    <citation type="submission" date="2017-08" db="EMBL/GenBank/DDBJ databases">
        <title>Mesorhizobium wenxinae sp. nov., a novel rhizobial species isolated from root nodules of chickpea (Cicer arietinum L.).</title>
        <authorList>
            <person name="Zhang J."/>
        </authorList>
    </citation>
    <scope>NUCLEOTIDE SEQUENCE [LARGE SCALE GENOMIC DNA]</scope>
    <source>
        <strain evidence="8 9">SDW018</strain>
    </source>
</reference>
<feature type="transmembrane region" description="Helical" evidence="7">
    <location>
        <begin position="112"/>
        <end position="130"/>
    </location>
</feature>
<feature type="binding site" evidence="7">
    <location>
        <position position="155"/>
    </location>
    <ligand>
        <name>a 1,2-diacyl-sn-glycero-3-phospho-(1'-sn-glycerol)</name>
        <dbReference type="ChEBI" id="CHEBI:64716"/>
    </ligand>
</feature>
<proteinExistence type="inferred from homology"/>
<evidence type="ECO:0000256" key="6">
    <source>
        <dbReference type="ARBA" id="ARBA00023136"/>
    </source>
</evidence>
<comment type="similarity">
    <text evidence="1 7">Belongs to the Lgt family.</text>
</comment>
<keyword evidence="2 7" id="KW-1003">Cell membrane</keyword>
<feature type="transmembrane region" description="Helical" evidence="7">
    <location>
        <begin position="72"/>
        <end position="92"/>
    </location>
</feature>
<keyword evidence="8" id="KW-0449">Lipoprotein</keyword>
<comment type="function">
    <text evidence="7">Catalyzes the transfer of the diacylglyceryl group from phosphatidylglycerol to the sulfhydryl group of the N-terminal cysteine of a prolipoprotein, the first step in the formation of mature lipoproteins.</text>
</comment>
<comment type="pathway">
    <text evidence="7">Protein modification; lipoprotein biosynthesis (diacylglyceryl transfer).</text>
</comment>
<dbReference type="UniPathway" id="UPA00664"/>
<dbReference type="PANTHER" id="PTHR30589">
    <property type="entry name" value="PROLIPOPROTEIN DIACYLGLYCERYL TRANSFERASE"/>
    <property type="match status" value="1"/>
</dbReference>
<evidence type="ECO:0000256" key="4">
    <source>
        <dbReference type="ARBA" id="ARBA00022692"/>
    </source>
</evidence>
<dbReference type="Pfam" id="PF01790">
    <property type="entry name" value="LGT"/>
    <property type="match status" value="1"/>
</dbReference>